<dbReference type="Proteomes" id="UP000004459">
    <property type="component" value="Unassembled WGS sequence"/>
</dbReference>
<dbReference type="InterPro" id="IPR050202">
    <property type="entry name" value="Cyt/Deoxycyt_deaminase"/>
</dbReference>
<dbReference type="PATRIC" id="fig|411475.3.peg.858"/>
<evidence type="ECO:0000259" key="5">
    <source>
        <dbReference type="PROSITE" id="PS51747"/>
    </source>
</evidence>
<dbReference type="Pfam" id="PF00383">
    <property type="entry name" value="dCMP_cyt_deam_1"/>
    <property type="match status" value="1"/>
</dbReference>
<comment type="caution">
    <text evidence="6">The sequence shown here is derived from an EMBL/GenBank/DDBJ whole genome shotgun (WGS) entry which is preliminary data.</text>
</comment>
<comment type="similarity">
    <text evidence="1">Belongs to the cytidine and deoxycytidylate deaminase family.</text>
</comment>
<accession>G9YNC5</accession>
<evidence type="ECO:0000256" key="1">
    <source>
        <dbReference type="ARBA" id="ARBA00006576"/>
    </source>
</evidence>
<dbReference type="PROSITE" id="PS00903">
    <property type="entry name" value="CYT_DCMP_DEAMINASES_1"/>
    <property type="match status" value="1"/>
</dbReference>
<keyword evidence="2" id="KW-0479">Metal-binding</keyword>
<dbReference type="SUPFAM" id="SSF53927">
    <property type="entry name" value="Cytidine deaminase-like"/>
    <property type="match status" value="1"/>
</dbReference>
<sequence length="218" mass="22954">MKGKRAAPGPAESVRHRLKADVGLACSVRPGAALETGTVLPHVTGAKVPAPPARELRVVPRKVCLSSQLVGRKGFFIAQTGKRSWTMKSLEERDRALIEAAGAAIRRNYDGENFHHTVGAAVRCGSGAVYTGVNVYSIHGACAEQVAIGSAITNGERVLEAIAAVRGKDGSELLPPCGNCRQLLADYAPECEVILPVNGVAQKVPAKDLLPFAYHAEA</sequence>
<dbReference type="GO" id="GO:0042802">
    <property type="term" value="F:identical protein binding"/>
    <property type="evidence" value="ECO:0007669"/>
    <property type="project" value="UniProtKB-ARBA"/>
</dbReference>
<dbReference type="GO" id="GO:0004126">
    <property type="term" value="F:cytidine deaminase activity"/>
    <property type="evidence" value="ECO:0007669"/>
    <property type="project" value="UniProtKB-ARBA"/>
</dbReference>
<dbReference type="PANTHER" id="PTHR11644">
    <property type="entry name" value="CYTIDINE DEAMINASE"/>
    <property type="match status" value="1"/>
</dbReference>
<dbReference type="PANTHER" id="PTHR11644:SF2">
    <property type="entry name" value="CYTIDINE DEAMINASE"/>
    <property type="match status" value="1"/>
</dbReference>
<gene>
    <name evidence="6" type="ORF">HMPREF0372_00986</name>
</gene>
<dbReference type="InterPro" id="IPR016192">
    <property type="entry name" value="APOBEC/CMP_deaminase_Zn-bd"/>
</dbReference>
<dbReference type="PROSITE" id="PS51747">
    <property type="entry name" value="CYT_DCMP_DEAMINASES_2"/>
    <property type="match status" value="1"/>
</dbReference>
<evidence type="ECO:0000256" key="4">
    <source>
        <dbReference type="ARBA" id="ARBA00022833"/>
    </source>
</evidence>
<evidence type="ECO:0000313" key="7">
    <source>
        <dbReference type="Proteomes" id="UP000004459"/>
    </source>
</evidence>
<dbReference type="GO" id="GO:0008270">
    <property type="term" value="F:zinc ion binding"/>
    <property type="evidence" value="ECO:0007669"/>
    <property type="project" value="InterPro"/>
</dbReference>
<proteinExistence type="inferred from homology"/>
<feature type="domain" description="CMP/dCMP-type deaminase" evidence="5">
    <location>
        <begin position="92"/>
        <end position="217"/>
    </location>
</feature>
<dbReference type="CDD" id="cd01283">
    <property type="entry name" value="cytidine_deaminase"/>
    <property type="match status" value="1"/>
</dbReference>
<dbReference type="Gene3D" id="3.40.140.10">
    <property type="entry name" value="Cytidine Deaminase, domain 2"/>
    <property type="match status" value="1"/>
</dbReference>
<evidence type="ECO:0000313" key="6">
    <source>
        <dbReference type="EMBL" id="EHM53494.1"/>
    </source>
</evidence>
<dbReference type="GO" id="GO:0055086">
    <property type="term" value="P:nucleobase-containing small molecule metabolic process"/>
    <property type="evidence" value="ECO:0007669"/>
    <property type="project" value="UniProtKB-ARBA"/>
</dbReference>
<dbReference type="STRING" id="292800.A4U99_08440"/>
<protein>
    <submittedName>
        <fullName evidence="6">Cytidine and deoxycytidylate deaminase zinc-binding region</fullName>
    </submittedName>
</protein>
<dbReference type="AlphaFoldDB" id="G9YNC5"/>
<evidence type="ECO:0000256" key="3">
    <source>
        <dbReference type="ARBA" id="ARBA00022801"/>
    </source>
</evidence>
<organism evidence="6 7">
    <name type="scientific">Flavonifractor plautii ATCC 29863</name>
    <dbReference type="NCBI Taxonomy" id="411475"/>
    <lineage>
        <taxon>Bacteria</taxon>
        <taxon>Bacillati</taxon>
        <taxon>Bacillota</taxon>
        <taxon>Clostridia</taxon>
        <taxon>Eubacteriales</taxon>
        <taxon>Oscillospiraceae</taxon>
        <taxon>Flavonifractor</taxon>
    </lineage>
</organism>
<reference evidence="6 7" key="1">
    <citation type="submission" date="2011-08" db="EMBL/GenBank/DDBJ databases">
        <authorList>
            <person name="Weinstock G."/>
            <person name="Sodergren E."/>
            <person name="Clifton S."/>
            <person name="Fulton L."/>
            <person name="Fulton B."/>
            <person name="Courtney L."/>
            <person name="Fronick C."/>
            <person name="Harrison M."/>
            <person name="Strong C."/>
            <person name="Farmer C."/>
            <person name="Delahaunty K."/>
            <person name="Markovic C."/>
            <person name="Hall O."/>
            <person name="Minx P."/>
            <person name="Tomlinson C."/>
            <person name="Mitreva M."/>
            <person name="Hou S."/>
            <person name="Chen J."/>
            <person name="Wollam A."/>
            <person name="Pepin K.H."/>
            <person name="Johnson M."/>
            <person name="Bhonagiri V."/>
            <person name="Zhang X."/>
            <person name="Suruliraj S."/>
            <person name="Warren W."/>
            <person name="Chinwalla A."/>
            <person name="Mardis E.R."/>
            <person name="Wilson R.K."/>
        </authorList>
    </citation>
    <scope>NUCLEOTIDE SEQUENCE [LARGE SCALE GENOMIC DNA]</scope>
    <source>
        <strain evidence="6 7">ATCC 29863</strain>
    </source>
</reference>
<keyword evidence="4" id="KW-0862">Zinc</keyword>
<dbReference type="GO" id="GO:0072527">
    <property type="term" value="P:pyrimidine-containing compound metabolic process"/>
    <property type="evidence" value="ECO:0007669"/>
    <property type="project" value="UniProtKB-ARBA"/>
</dbReference>
<dbReference type="HOGENOM" id="CLU_1265140_0_0_9"/>
<dbReference type="InterPro" id="IPR016193">
    <property type="entry name" value="Cytidine_deaminase-like"/>
</dbReference>
<dbReference type="EMBL" id="AGCK01000065">
    <property type="protein sequence ID" value="EHM53494.1"/>
    <property type="molecule type" value="Genomic_DNA"/>
</dbReference>
<name>G9YNC5_FLAPL</name>
<dbReference type="GO" id="GO:0005829">
    <property type="term" value="C:cytosol"/>
    <property type="evidence" value="ECO:0007669"/>
    <property type="project" value="TreeGrafter"/>
</dbReference>
<keyword evidence="3" id="KW-0378">Hydrolase</keyword>
<evidence type="ECO:0000256" key="2">
    <source>
        <dbReference type="ARBA" id="ARBA00022723"/>
    </source>
</evidence>
<dbReference type="InterPro" id="IPR002125">
    <property type="entry name" value="CMP_dCMP_dom"/>
</dbReference>